<dbReference type="HOGENOM" id="CLU_2180361_0_0_5"/>
<comment type="caution">
    <text evidence="1">The sequence shown here is derived from an EMBL/GenBank/DDBJ whole genome shotgun (WGS) entry which is preliminary data.</text>
</comment>
<proteinExistence type="predicted"/>
<dbReference type="AlphaFoldDB" id="D5QBW6"/>
<reference evidence="1 2" key="1">
    <citation type="journal article" date="2010" name="J. Bacteriol.">
        <title>Genome sequence of a cellulose-producing bacterium, Gluconacetobacter hansenii ATCC 23769.</title>
        <authorList>
            <person name="Iyer P.R."/>
            <person name="Geib S.M."/>
            <person name="Catchmark J."/>
            <person name="Kao T.H."/>
            <person name="Tien M."/>
        </authorList>
    </citation>
    <scope>NUCLEOTIDE SEQUENCE [LARGE SCALE GENOMIC DNA]</scope>
    <source>
        <strain evidence="1 2">ATCC 23769</strain>
    </source>
</reference>
<accession>D5QBW6</accession>
<organism evidence="1 2">
    <name type="scientific">Novacetimonas hansenii ATCC 23769</name>
    <dbReference type="NCBI Taxonomy" id="714995"/>
    <lineage>
        <taxon>Bacteria</taxon>
        <taxon>Pseudomonadati</taxon>
        <taxon>Pseudomonadota</taxon>
        <taxon>Alphaproteobacteria</taxon>
        <taxon>Acetobacterales</taxon>
        <taxon>Acetobacteraceae</taxon>
        <taxon>Novacetimonas</taxon>
    </lineage>
</organism>
<protein>
    <submittedName>
        <fullName evidence="1">Uncharacterized protein</fullName>
    </submittedName>
</protein>
<evidence type="ECO:0000313" key="2">
    <source>
        <dbReference type="Proteomes" id="UP000006468"/>
    </source>
</evidence>
<evidence type="ECO:0000313" key="1">
    <source>
        <dbReference type="EMBL" id="EFG85376.1"/>
    </source>
</evidence>
<name>D5QBW6_NOVHA</name>
<dbReference type="Proteomes" id="UP000006468">
    <property type="component" value="Chromosome"/>
</dbReference>
<gene>
    <name evidence="1" type="ORF">GXY_03063</name>
</gene>
<sequence>MLAVFRMNPPLLVWCDPIGCSKIIEVLADDGSTGARRIDVLFAASGLLSSVLAHAHGLKSSILGQQKNAGVGVVRAEHPRAPTSIAITEHRDHRNFHLSICINLLNKNL</sequence>
<dbReference type="EMBL" id="ADTV01000007">
    <property type="protein sequence ID" value="EFG85376.1"/>
    <property type="molecule type" value="Genomic_DNA"/>
</dbReference>